<comment type="caution">
    <text evidence="2">The sequence shown here is derived from an EMBL/GenBank/DDBJ whole genome shotgun (WGS) entry which is preliminary data.</text>
</comment>
<dbReference type="AlphaFoldDB" id="A0AAV7JM79"/>
<dbReference type="GO" id="GO:0015074">
    <property type="term" value="P:DNA integration"/>
    <property type="evidence" value="ECO:0007669"/>
    <property type="project" value="InterPro"/>
</dbReference>
<reference evidence="2 3" key="1">
    <citation type="journal article" date="2023" name="BMC Biol.">
        <title>The compact genome of the sponge Oopsacas minuta (Hexactinellida) is lacking key metazoan core genes.</title>
        <authorList>
            <person name="Santini S."/>
            <person name="Schenkelaars Q."/>
            <person name="Jourda C."/>
            <person name="Duchesne M."/>
            <person name="Belahbib H."/>
            <person name="Rocher C."/>
            <person name="Selva M."/>
            <person name="Riesgo A."/>
            <person name="Vervoort M."/>
            <person name="Leys S.P."/>
            <person name="Kodjabachian L."/>
            <person name="Le Bivic A."/>
            <person name="Borchiellini C."/>
            <person name="Claverie J.M."/>
            <person name="Renard E."/>
        </authorList>
    </citation>
    <scope>NUCLEOTIDE SEQUENCE [LARGE SCALE GENOMIC DNA]</scope>
    <source>
        <strain evidence="2">SPO-2</strain>
    </source>
</reference>
<feature type="domain" description="Transposase Tc1-like" evidence="1">
    <location>
        <begin position="70"/>
        <end position="137"/>
    </location>
</feature>
<dbReference type="InterPro" id="IPR002492">
    <property type="entry name" value="Transposase_Tc1-like"/>
</dbReference>
<evidence type="ECO:0000313" key="2">
    <source>
        <dbReference type="EMBL" id="KAI6650072.1"/>
    </source>
</evidence>
<protein>
    <recommendedName>
        <fullName evidence="1">Transposase Tc1-like domain-containing protein</fullName>
    </recommendedName>
</protein>
<gene>
    <name evidence="2" type="ORF">LOD99_6154</name>
</gene>
<dbReference type="Pfam" id="PF01498">
    <property type="entry name" value="HTH_Tnp_Tc3_2"/>
    <property type="match status" value="1"/>
</dbReference>
<dbReference type="InterPro" id="IPR009057">
    <property type="entry name" value="Homeodomain-like_sf"/>
</dbReference>
<dbReference type="EMBL" id="JAKMXF010000314">
    <property type="protein sequence ID" value="KAI6650072.1"/>
    <property type="molecule type" value="Genomic_DNA"/>
</dbReference>
<evidence type="ECO:0000259" key="1">
    <source>
        <dbReference type="Pfam" id="PF01498"/>
    </source>
</evidence>
<dbReference type="GO" id="GO:0003677">
    <property type="term" value="F:DNA binding"/>
    <property type="evidence" value="ECO:0007669"/>
    <property type="project" value="InterPro"/>
</dbReference>
<dbReference type="SUPFAM" id="SSF46689">
    <property type="entry name" value="Homeodomain-like"/>
    <property type="match status" value="1"/>
</dbReference>
<name>A0AAV7JM79_9METZ</name>
<evidence type="ECO:0000313" key="3">
    <source>
        <dbReference type="Proteomes" id="UP001165289"/>
    </source>
</evidence>
<sequence length="151" mass="17633">MNVKDHGLEIRNQAIGMLNTGMTQKDVAIKLQVSLRSIKRWWRKEKLGKSQKTVAHPGRNSSVQKAAKIIISKSLGKRYKSTRKLADIVTSRDYPISHSTVHRYLLDNIGAKSYKRTKRPRLTEKMKEKRLKFAESRKEWTVEKWKQVFVV</sequence>
<dbReference type="Proteomes" id="UP001165289">
    <property type="component" value="Unassembled WGS sequence"/>
</dbReference>
<accession>A0AAV7JM79</accession>
<keyword evidence="3" id="KW-1185">Reference proteome</keyword>
<proteinExistence type="predicted"/>
<organism evidence="2 3">
    <name type="scientific">Oopsacas minuta</name>
    <dbReference type="NCBI Taxonomy" id="111878"/>
    <lineage>
        <taxon>Eukaryota</taxon>
        <taxon>Metazoa</taxon>
        <taxon>Porifera</taxon>
        <taxon>Hexactinellida</taxon>
        <taxon>Hexasterophora</taxon>
        <taxon>Lyssacinosida</taxon>
        <taxon>Leucopsacidae</taxon>
        <taxon>Oopsacas</taxon>
    </lineage>
</organism>
<dbReference type="GO" id="GO:0006313">
    <property type="term" value="P:DNA transposition"/>
    <property type="evidence" value="ECO:0007669"/>
    <property type="project" value="InterPro"/>
</dbReference>